<dbReference type="PANTHER" id="PTHR21660:SF1">
    <property type="entry name" value="ACYL-COENZYME A THIOESTERASE 13"/>
    <property type="match status" value="1"/>
</dbReference>
<dbReference type="InterPro" id="IPR006683">
    <property type="entry name" value="Thioestr_dom"/>
</dbReference>
<keyword evidence="2" id="KW-0378">Hydrolase</keyword>
<accession>A0A9X3ZK22</accession>
<evidence type="ECO:0000259" key="3">
    <source>
        <dbReference type="Pfam" id="PF03061"/>
    </source>
</evidence>
<keyword evidence="5" id="KW-1185">Reference proteome</keyword>
<dbReference type="EMBL" id="JAPJZI010000002">
    <property type="protein sequence ID" value="MDA5401498.1"/>
    <property type="molecule type" value="Genomic_DNA"/>
</dbReference>
<comment type="caution">
    <text evidence="4">The sequence shown here is derived from an EMBL/GenBank/DDBJ whole genome shotgun (WGS) entry which is preliminary data.</text>
</comment>
<dbReference type="Pfam" id="PF03061">
    <property type="entry name" value="4HBT"/>
    <property type="match status" value="1"/>
</dbReference>
<comment type="similarity">
    <text evidence="1">Belongs to the thioesterase PaaI family.</text>
</comment>
<dbReference type="Proteomes" id="UP001151234">
    <property type="component" value="Unassembled WGS sequence"/>
</dbReference>
<evidence type="ECO:0000256" key="1">
    <source>
        <dbReference type="ARBA" id="ARBA00008324"/>
    </source>
</evidence>
<dbReference type="CDD" id="cd03443">
    <property type="entry name" value="PaaI_thioesterase"/>
    <property type="match status" value="1"/>
</dbReference>
<feature type="domain" description="Thioesterase" evidence="3">
    <location>
        <begin position="57"/>
        <end position="131"/>
    </location>
</feature>
<gene>
    <name evidence="4" type="ORF">OQ273_23225</name>
</gene>
<sequence>MSSKTRFEPRDPDYRDKVAKSFALQTVMNTMGINLNSVRAGEVELSMDHRDAYTQQHGFIHAGVTATALDSACAYAAFSLMAPEAAVLTVEFKTTLITPADGERFIYRGRVLKPGKTLTYTEGSAWAVQGDQETLVATMTATIMALYGRSHLRL</sequence>
<dbReference type="AlphaFoldDB" id="A0A9X3ZK22"/>
<dbReference type="Gene3D" id="3.10.129.10">
    <property type="entry name" value="Hotdog Thioesterase"/>
    <property type="match status" value="1"/>
</dbReference>
<name>A0A9X3ZK22_9HYPH</name>
<dbReference type="SUPFAM" id="SSF54637">
    <property type="entry name" value="Thioesterase/thiol ester dehydrase-isomerase"/>
    <property type="match status" value="1"/>
</dbReference>
<dbReference type="RefSeq" id="WP_267993482.1">
    <property type="nucleotide sequence ID" value="NZ_JAPJZI010000002.1"/>
</dbReference>
<reference evidence="4" key="1">
    <citation type="submission" date="2022-11" db="EMBL/GenBank/DDBJ databases">
        <title>Draft genome sequence of Hoeflea poritis E7-10 and Hoeflea prorocentri PM5-8, separated from scleractinian coral Porites lutea and marine dinoflagellate.</title>
        <authorList>
            <person name="Zhang G."/>
            <person name="Wei Q."/>
            <person name="Cai L."/>
        </authorList>
    </citation>
    <scope>NUCLEOTIDE SEQUENCE</scope>
    <source>
        <strain evidence="4">PM5-8</strain>
    </source>
</reference>
<dbReference type="InterPro" id="IPR029069">
    <property type="entry name" value="HotDog_dom_sf"/>
</dbReference>
<proteinExistence type="inferred from homology"/>
<evidence type="ECO:0000313" key="5">
    <source>
        <dbReference type="Proteomes" id="UP001151234"/>
    </source>
</evidence>
<evidence type="ECO:0000256" key="2">
    <source>
        <dbReference type="ARBA" id="ARBA00022801"/>
    </source>
</evidence>
<dbReference type="GO" id="GO:0047617">
    <property type="term" value="F:fatty acyl-CoA hydrolase activity"/>
    <property type="evidence" value="ECO:0007669"/>
    <property type="project" value="InterPro"/>
</dbReference>
<protein>
    <submittedName>
        <fullName evidence="4">PaaI family thioesterase</fullName>
    </submittedName>
</protein>
<dbReference type="InterPro" id="IPR003736">
    <property type="entry name" value="PAAI_dom"/>
</dbReference>
<dbReference type="NCBIfam" id="TIGR00369">
    <property type="entry name" value="unchar_dom_1"/>
    <property type="match status" value="1"/>
</dbReference>
<evidence type="ECO:0000313" key="4">
    <source>
        <dbReference type="EMBL" id="MDA5401498.1"/>
    </source>
</evidence>
<dbReference type="InterPro" id="IPR039298">
    <property type="entry name" value="ACOT13"/>
</dbReference>
<dbReference type="PANTHER" id="PTHR21660">
    <property type="entry name" value="THIOESTERASE SUPERFAMILY MEMBER-RELATED"/>
    <property type="match status" value="1"/>
</dbReference>
<organism evidence="4 5">
    <name type="scientific">Hoeflea prorocentri</name>
    <dbReference type="NCBI Taxonomy" id="1922333"/>
    <lineage>
        <taxon>Bacteria</taxon>
        <taxon>Pseudomonadati</taxon>
        <taxon>Pseudomonadota</taxon>
        <taxon>Alphaproteobacteria</taxon>
        <taxon>Hyphomicrobiales</taxon>
        <taxon>Rhizobiaceae</taxon>
        <taxon>Hoeflea</taxon>
    </lineage>
</organism>